<name>A0A498RFF4_9FIRM</name>
<keyword evidence="1" id="KW-1133">Transmembrane helix</keyword>
<proteinExistence type="predicted"/>
<keyword evidence="1" id="KW-0472">Membrane</keyword>
<protein>
    <submittedName>
        <fullName evidence="2">Uncharacterized protein</fullName>
    </submittedName>
</protein>
<evidence type="ECO:0000313" key="2">
    <source>
        <dbReference type="EMBL" id="VBB09540.1"/>
    </source>
</evidence>
<dbReference type="AlphaFoldDB" id="A0A498RFF4"/>
<dbReference type="OrthoDB" id="3823543at2"/>
<organism evidence="2 3">
    <name type="scientific">Lucifera butyrica</name>
    <dbReference type="NCBI Taxonomy" id="1351585"/>
    <lineage>
        <taxon>Bacteria</taxon>
        <taxon>Bacillati</taxon>
        <taxon>Bacillota</taxon>
        <taxon>Negativicutes</taxon>
        <taxon>Veillonellales</taxon>
        <taxon>Veillonellaceae</taxon>
        <taxon>Lucifera</taxon>
    </lineage>
</organism>
<dbReference type="Proteomes" id="UP000277811">
    <property type="component" value="Unassembled WGS sequence"/>
</dbReference>
<dbReference type="EMBL" id="UPPP01000127">
    <property type="protein sequence ID" value="VBB09540.1"/>
    <property type="molecule type" value="Genomic_DNA"/>
</dbReference>
<dbReference type="RefSeq" id="WP_122630317.1">
    <property type="nucleotide sequence ID" value="NZ_UPPP01000127.1"/>
</dbReference>
<reference evidence="2 3" key="1">
    <citation type="submission" date="2018-06" db="EMBL/GenBank/DDBJ databases">
        <authorList>
            <person name="Strepis N."/>
        </authorList>
    </citation>
    <scope>NUCLEOTIDE SEQUENCE [LARGE SCALE GENOMIC DNA]</scope>
    <source>
        <strain evidence="2">LUCI</strain>
    </source>
</reference>
<accession>A0A498RFF4</accession>
<sequence length="162" mass="18123">MDSLLNIALEMFKVLLGILAFIIFSLISLYIWDTGNSGKKEKLIRTGVVALAKVDNLEPMGGNDSPFFYKVWVTAYPENLPPVQLAIIQNFSAISLPQEGTQAIVAYHPDKTGKLDKNRKLSHSSQAIILTKDDTDMLKVIADSNTPQGNELKRLLAYYWEH</sequence>
<feature type="transmembrane region" description="Helical" evidence="1">
    <location>
        <begin position="12"/>
        <end position="32"/>
    </location>
</feature>
<evidence type="ECO:0000313" key="3">
    <source>
        <dbReference type="Proteomes" id="UP000277811"/>
    </source>
</evidence>
<gene>
    <name evidence="2" type="ORF">LUCI_4835</name>
</gene>
<keyword evidence="1" id="KW-0812">Transmembrane</keyword>
<keyword evidence="3" id="KW-1185">Reference proteome</keyword>
<evidence type="ECO:0000256" key="1">
    <source>
        <dbReference type="SAM" id="Phobius"/>
    </source>
</evidence>